<dbReference type="InterPro" id="IPR046346">
    <property type="entry name" value="Aminoacid_DH-like_N_sf"/>
</dbReference>
<dbReference type="EC" id="1.1.1.38" evidence="8"/>
<dbReference type="Pfam" id="PF00390">
    <property type="entry name" value="malic"/>
    <property type="match status" value="1"/>
</dbReference>
<keyword evidence="3 5" id="KW-0479">Metal-binding</keyword>
<dbReference type="Pfam" id="PF03949">
    <property type="entry name" value="Malic_M"/>
    <property type="match status" value="1"/>
</dbReference>
<evidence type="ECO:0000256" key="1">
    <source>
        <dbReference type="ARBA" id="ARBA00001936"/>
    </source>
</evidence>
<dbReference type="SUPFAM" id="SSF53223">
    <property type="entry name" value="Aminoacid dehydrogenase-like, N-terminal domain"/>
    <property type="match status" value="1"/>
</dbReference>
<evidence type="ECO:0000259" key="6">
    <source>
        <dbReference type="SMART" id="SM00919"/>
    </source>
</evidence>
<dbReference type="SMART" id="SM00919">
    <property type="entry name" value="Malic_M"/>
    <property type="match status" value="1"/>
</dbReference>
<dbReference type="Gene3D" id="3.40.50.720">
    <property type="entry name" value="NAD(P)-binding Rossmann-like Domain"/>
    <property type="match status" value="1"/>
</dbReference>
<keyword evidence="4" id="KW-0520">NAD</keyword>
<evidence type="ECO:0000313" key="9">
    <source>
        <dbReference type="Proteomes" id="UP001244136"/>
    </source>
</evidence>
<dbReference type="Proteomes" id="UP001244136">
    <property type="component" value="Chromosome"/>
</dbReference>
<evidence type="ECO:0000313" key="8">
    <source>
        <dbReference type="EMBL" id="WGT47885.1"/>
    </source>
</evidence>
<organism evidence="8 9">
    <name type="scientific">Tessaracoccus lacteus</name>
    <dbReference type="NCBI Taxonomy" id="3041766"/>
    <lineage>
        <taxon>Bacteria</taxon>
        <taxon>Bacillati</taxon>
        <taxon>Actinomycetota</taxon>
        <taxon>Actinomycetes</taxon>
        <taxon>Propionibacteriales</taxon>
        <taxon>Propionibacteriaceae</taxon>
        <taxon>Tessaracoccus</taxon>
    </lineage>
</organism>
<dbReference type="PIRSF" id="PIRSF000106">
    <property type="entry name" value="ME"/>
    <property type="match status" value="1"/>
</dbReference>
<evidence type="ECO:0000256" key="3">
    <source>
        <dbReference type="ARBA" id="ARBA00022723"/>
    </source>
</evidence>
<protein>
    <submittedName>
        <fullName evidence="8">NAD-dependent malic enzyme</fullName>
        <ecNumber evidence="8">1.1.1.38</ecNumber>
    </submittedName>
</protein>
<dbReference type="InterPro" id="IPR012302">
    <property type="entry name" value="Malic_NAD-bd"/>
</dbReference>
<dbReference type="GO" id="GO:0016491">
    <property type="term" value="F:oxidoreductase activity"/>
    <property type="evidence" value="ECO:0007669"/>
    <property type="project" value="UniProtKB-KW"/>
</dbReference>
<comment type="similarity">
    <text evidence="2 5">Belongs to the malic enzymes family.</text>
</comment>
<dbReference type="InterPro" id="IPR001891">
    <property type="entry name" value="Malic_OxRdtase"/>
</dbReference>
<dbReference type="PANTHER" id="PTHR23406">
    <property type="entry name" value="MALIC ENZYME-RELATED"/>
    <property type="match status" value="1"/>
</dbReference>
<dbReference type="NCBIfam" id="NF010052">
    <property type="entry name" value="PRK13529.1"/>
    <property type="match status" value="1"/>
</dbReference>
<dbReference type="InterPro" id="IPR012301">
    <property type="entry name" value="Malic_N_dom"/>
</dbReference>
<evidence type="ECO:0000256" key="5">
    <source>
        <dbReference type="RuleBase" id="RU003427"/>
    </source>
</evidence>
<gene>
    <name evidence="8" type="ORF">QH948_03715</name>
</gene>
<comment type="cofactor">
    <cofactor evidence="1">
        <name>Mn(2+)</name>
        <dbReference type="ChEBI" id="CHEBI:29035"/>
    </cofactor>
</comment>
<dbReference type="InterPro" id="IPR037062">
    <property type="entry name" value="Malic_N_dom_sf"/>
</dbReference>
<feature type="domain" description="Malic enzyme N-terminal" evidence="7">
    <location>
        <begin position="87"/>
        <end position="269"/>
    </location>
</feature>
<dbReference type="SUPFAM" id="SSF51735">
    <property type="entry name" value="NAD(P)-binding Rossmann-fold domains"/>
    <property type="match status" value="1"/>
</dbReference>
<dbReference type="SMART" id="SM01274">
    <property type="entry name" value="malic"/>
    <property type="match status" value="1"/>
</dbReference>
<dbReference type="InterPro" id="IPR036291">
    <property type="entry name" value="NAD(P)-bd_dom_sf"/>
</dbReference>
<feature type="domain" description="Malic enzyme NAD-binding" evidence="6">
    <location>
        <begin position="279"/>
        <end position="540"/>
    </location>
</feature>
<name>A0ABY8PZK6_9ACTN</name>
<accession>A0ABY8PZK6</accession>
<evidence type="ECO:0000256" key="4">
    <source>
        <dbReference type="ARBA" id="ARBA00023027"/>
    </source>
</evidence>
<dbReference type="RefSeq" id="WP_281145577.1">
    <property type="nucleotide sequence ID" value="NZ_CP123967.1"/>
</dbReference>
<evidence type="ECO:0000256" key="2">
    <source>
        <dbReference type="ARBA" id="ARBA00008785"/>
    </source>
</evidence>
<sequence>MPRRQYEVLPGSHGSRVRVQARGQDVLHDPRINRGTAFTHEERSALGLEGMLPVSITPLEAQESRALSRVRGARTMLDKFAYLQALRERNTVLFYRLLTDHIEEIMPIVYTPTIGEAIKEFSLWYQHMAGVFLSIDQVDRVEECLRNTGLTDGDVDILIVTDSEGILGIGDQGVGGIQICNGKKSLYTAAGGVDPDRMLAVVLDVGTDNLALLNDDLYMGLKKARVRDERYDEFVAAFVAAAGRVFPGAMIHWEDFGANNAHRLLHTYRDEVCSFNDDIQGTAAVVASAVLAGVKAKHEKLSEQRFVIHGAGTAGIGIADLLVDLMVKEGVTREEARTRFWMTSSRGLVTDDATLRFRDFQRPWARGVGELRDWELDQVGRYMLADIVRNTHPTVLIGTSGQPGSFSEAIVRDMAGHVERPIIMPLSNPTALAEATPAELLGWTDGRAMIATGSPFPAVTLGDVTYSIAQANNALVFPGIGLGVAVCKATRVTDAMIAASAEAVASLAQVRSPADPLLPRINDLRHVSAAVAIAVARVAADEGIASAPLTEPVQQVFDEMWQPVYPELILS</sequence>
<dbReference type="InterPro" id="IPR015884">
    <property type="entry name" value="Malic_enzyme_CS"/>
</dbReference>
<dbReference type="EMBL" id="CP123967">
    <property type="protein sequence ID" value="WGT47885.1"/>
    <property type="molecule type" value="Genomic_DNA"/>
</dbReference>
<keyword evidence="8" id="KW-0560">Oxidoreductase</keyword>
<reference evidence="8 9" key="1">
    <citation type="journal article" date="2008" name="Int. J. Syst. Evol. Microbiol.">
        <title>Tessaracoccus flavescens sp. nov., isolated from marine sediment.</title>
        <authorList>
            <person name="Lee D.W."/>
            <person name="Lee S.D."/>
        </authorList>
    </citation>
    <scope>NUCLEOTIDE SEQUENCE [LARGE SCALE GENOMIC DNA]</scope>
    <source>
        <strain evidence="8 9">T21</strain>
    </source>
</reference>
<dbReference type="PROSITE" id="PS00331">
    <property type="entry name" value="MALIC_ENZYMES"/>
    <property type="match status" value="1"/>
</dbReference>
<evidence type="ECO:0000259" key="7">
    <source>
        <dbReference type="SMART" id="SM01274"/>
    </source>
</evidence>
<proteinExistence type="inferred from homology"/>
<keyword evidence="9" id="KW-1185">Reference proteome</keyword>
<dbReference type="PANTHER" id="PTHR23406:SF34">
    <property type="entry name" value="NAD-DEPENDENT MALIC ENZYME, MITOCHONDRIAL"/>
    <property type="match status" value="1"/>
</dbReference>
<dbReference type="PRINTS" id="PR00072">
    <property type="entry name" value="MALOXRDTASE"/>
</dbReference>
<dbReference type="Gene3D" id="3.40.50.10380">
    <property type="entry name" value="Malic enzyme, N-terminal domain"/>
    <property type="match status" value="1"/>
</dbReference>